<evidence type="ECO:0000259" key="8">
    <source>
        <dbReference type="Pfam" id="PF03600"/>
    </source>
</evidence>
<keyword evidence="4 7" id="KW-1133">Transmembrane helix</keyword>
<keyword evidence="3 7" id="KW-0812">Transmembrane</keyword>
<comment type="caution">
    <text evidence="9">The sequence shown here is derived from an EMBL/GenBank/DDBJ whole genome shotgun (WGS) entry which is preliminary data.</text>
</comment>
<reference evidence="9" key="1">
    <citation type="submission" date="2023-01" db="EMBL/GenBank/DDBJ databases">
        <title>Draft genome sequence of Nocardiopsis sp. LSu2-4 isolated from halophytes.</title>
        <authorList>
            <person name="Duangmal K."/>
            <person name="Chantavorakit T."/>
        </authorList>
    </citation>
    <scope>NUCLEOTIDE SEQUENCE</scope>
    <source>
        <strain evidence="9">LSu2-4</strain>
    </source>
</reference>
<keyword evidence="10" id="KW-1185">Reference proteome</keyword>
<evidence type="ECO:0000256" key="1">
    <source>
        <dbReference type="ARBA" id="ARBA00004141"/>
    </source>
</evidence>
<dbReference type="InterPro" id="IPR014738">
    <property type="entry name" value="Citrate_transporter"/>
</dbReference>
<dbReference type="PANTHER" id="PTHR30354">
    <property type="entry name" value="GNT FAMILY GLUCONATE TRANSPORTER"/>
    <property type="match status" value="1"/>
</dbReference>
<organism evidence="9 10">
    <name type="scientific">Nocardiopsis suaedae</name>
    <dbReference type="NCBI Taxonomy" id="3018444"/>
    <lineage>
        <taxon>Bacteria</taxon>
        <taxon>Bacillati</taxon>
        <taxon>Actinomycetota</taxon>
        <taxon>Actinomycetes</taxon>
        <taxon>Streptosporangiales</taxon>
        <taxon>Nocardiopsidaceae</taxon>
        <taxon>Nocardiopsis</taxon>
    </lineage>
</organism>
<dbReference type="PANTHER" id="PTHR30354:SF26">
    <property type="entry name" value="TRANSPORTER, PUTATIVE-RELATED"/>
    <property type="match status" value="1"/>
</dbReference>
<keyword evidence="5 7" id="KW-0472">Membrane</keyword>
<dbReference type="InterPro" id="IPR003474">
    <property type="entry name" value="Glcn_transporter"/>
</dbReference>
<feature type="transmembrane region" description="Helical" evidence="7">
    <location>
        <begin position="273"/>
        <end position="289"/>
    </location>
</feature>
<dbReference type="InterPro" id="IPR004680">
    <property type="entry name" value="Cit_transptr-like_dom"/>
</dbReference>
<proteinExistence type="predicted"/>
<feature type="transmembrane region" description="Helical" evidence="7">
    <location>
        <begin position="46"/>
        <end position="71"/>
    </location>
</feature>
<feature type="transmembrane region" description="Helical" evidence="7">
    <location>
        <begin position="301"/>
        <end position="321"/>
    </location>
</feature>
<feature type="transmembrane region" description="Helical" evidence="7">
    <location>
        <begin position="428"/>
        <end position="452"/>
    </location>
</feature>
<evidence type="ECO:0000256" key="5">
    <source>
        <dbReference type="ARBA" id="ARBA00023136"/>
    </source>
</evidence>
<feature type="region of interest" description="Disordered" evidence="6">
    <location>
        <begin position="206"/>
        <end position="241"/>
    </location>
</feature>
<evidence type="ECO:0000256" key="2">
    <source>
        <dbReference type="ARBA" id="ARBA00022448"/>
    </source>
</evidence>
<keyword evidence="2" id="KW-0813">Transport</keyword>
<dbReference type="EMBL" id="JAQFWP010000002">
    <property type="protein sequence ID" value="MDA2803175.1"/>
    <property type="molecule type" value="Genomic_DNA"/>
</dbReference>
<feature type="transmembrane region" description="Helical" evidence="7">
    <location>
        <begin position="249"/>
        <end position="267"/>
    </location>
</feature>
<dbReference type="Pfam" id="PF03600">
    <property type="entry name" value="CitMHS"/>
    <property type="match status" value="1"/>
</dbReference>
<feature type="domain" description="Citrate transporter-like" evidence="8">
    <location>
        <begin position="15"/>
        <end position="395"/>
    </location>
</feature>
<dbReference type="NCBIfam" id="TIGR00784">
    <property type="entry name" value="citMHS"/>
    <property type="match status" value="1"/>
</dbReference>
<feature type="transmembrane region" description="Helical" evidence="7">
    <location>
        <begin position="366"/>
        <end position="383"/>
    </location>
</feature>
<feature type="compositionally biased region" description="Low complexity" evidence="6">
    <location>
        <begin position="206"/>
        <end position="238"/>
    </location>
</feature>
<dbReference type="RefSeq" id="WP_270675376.1">
    <property type="nucleotide sequence ID" value="NZ_JAQFWP010000002.1"/>
</dbReference>
<evidence type="ECO:0000256" key="4">
    <source>
        <dbReference type="ARBA" id="ARBA00022989"/>
    </source>
</evidence>
<comment type="subcellular location">
    <subcellularLocation>
        <location evidence="1">Membrane</location>
        <topology evidence="1">Multi-pass membrane protein</topology>
    </subcellularLocation>
</comment>
<protein>
    <submittedName>
        <fullName evidence="9">Citrate:proton symporter</fullName>
    </submittedName>
</protein>
<accession>A0ABT4TEU7</accession>
<feature type="transmembrane region" description="Helical" evidence="7">
    <location>
        <begin position="138"/>
        <end position="158"/>
    </location>
</feature>
<gene>
    <name evidence="9" type="ORF">O4U47_01510</name>
</gene>
<evidence type="ECO:0000313" key="9">
    <source>
        <dbReference type="EMBL" id="MDA2803175.1"/>
    </source>
</evidence>
<sequence length="454" mass="46207">MLTALAFATIAVLLVLLLSNRVSAVVALISVPLAAAALAGFGPEEITGFVSAGVGGVVGTVAMFVFAILFFGVMRDAGLFDPVVERVLRFAGRDPVTISVATVVLAMVCHLDGAGATTFLITVPAMLPLYEALGMRRLLLAALAGLGAGVMNLVPWGGPTARAATTVGTGANELWTPLIPAQAVGVVAAIAVAYLLGRRERRRLAASTAPTESTASGESTESATAAAADDTPRQAPAAHTASEHARPRLFWVNAALTLAVVGVLIWGVLSPELVFMIGLVAALVVNYPGMRAQTERINAHAQGAVLMASTLLAAGVFLGVMEESGMIEAMASSMTGAVPQAAGPALPVVVGALGVPMSLLFGPDAYYFAVLPVLDAVGAGFGAEADALARASLVGQETVGFPISPLTGSFFLLTGLAKVPIGAHIRFLLPWAWLVSLIMLAAAVLTGAVPVWTG</sequence>
<feature type="transmembrane region" description="Helical" evidence="7">
    <location>
        <begin position="341"/>
        <end position="361"/>
    </location>
</feature>
<evidence type="ECO:0000313" key="10">
    <source>
        <dbReference type="Proteomes" id="UP001165685"/>
    </source>
</evidence>
<name>A0ABT4TEU7_9ACTN</name>
<feature type="transmembrane region" description="Helical" evidence="7">
    <location>
        <begin position="403"/>
        <end position="421"/>
    </location>
</feature>
<evidence type="ECO:0000256" key="3">
    <source>
        <dbReference type="ARBA" id="ARBA00022692"/>
    </source>
</evidence>
<evidence type="ECO:0000256" key="6">
    <source>
        <dbReference type="SAM" id="MobiDB-lite"/>
    </source>
</evidence>
<evidence type="ECO:0000256" key="7">
    <source>
        <dbReference type="SAM" id="Phobius"/>
    </source>
</evidence>
<feature type="transmembrane region" description="Helical" evidence="7">
    <location>
        <begin position="178"/>
        <end position="197"/>
    </location>
</feature>
<dbReference type="Proteomes" id="UP001165685">
    <property type="component" value="Unassembled WGS sequence"/>
</dbReference>